<keyword evidence="3" id="KW-0503">Monooxygenase</keyword>
<keyword evidence="1" id="KW-0624">Polysaccharide degradation</keyword>
<feature type="non-terminal residue" evidence="3">
    <location>
        <position position="1"/>
    </location>
</feature>
<comment type="subcellular location">
    <subcellularLocation>
        <location evidence="1">Secreted</location>
    </subcellularLocation>
</comment>
<keyword evidence="4" id="KW-1185">Reference proteome</keyword>
<comment type="domain">
    <text evidence="1">Has a modular structure: an endo-beta-1,4-glucanase catalytic module at the N-terminus, a linker rich in serines and threonines, and a C-terminal carbohydrate-binding module (CBM).</text>
</comment>
<dbReference type="GO" id="GO:0004497">
    <property type="term" value="F:monooxygenase activity"/>
    <property type="evidence" value="ECO:0007669"/>
    <property type="project" value="UniProtKB-KW"/>
</dbReference>
<dbReference type="AlphaFoldDB" id="A0A6G1J266"/>
<comment type="catalytic activity">
    <reaction evidence="1">
        <text>[(1-&gt;4)-beta-D-glucosyl]n+m + reduced acceptor + O2 = 4-dehydro-beta-D-glucosyl-[(1-&gt;4)-beta-D-glucosyl]n-1 + [(1-&gt;4)-beta-D-glucosyl]m + acceptor + H2O.</text>
        <dbReference type="EC" id="1.14.99.56"/>
    </reaction>
</comment>
<proteinExistence type="predicted"/>
<dbReference type="OrthoDB" id="6038816at2759"/>
<evidence type="ECO:0000313" key="3">
    <source>
        <dbReference type="EMBL" id="KAF2684239.1"/>
    </source>
</evidence>
<dbReference type="Pfam" id="PF03443">
    <property type="entry name" value="AA9"/>
    <property type="match status" value="1"/>
</dbReference>
<keyword evidence="3" id="KW-0560">Oxidoreductase</keyword>
<dbReference type="Gene3D" id="2.70.50.70">
    <property type="match status" value="1"/>
</dbReference>
<feature type="non-terminal residue" evidence="3">
    <location>
        <position position="107"/>
    </location>
</feature>
<dbReference type="EC" id="1.14.99.56" evidence="1"/>
<feature type="domain" description="Auxiliary Activity family 9 catalytic" evidence="2">
    <location>
        <begin position="14"/>
        <end position="106"/>
    </location>
</feature>
<reference evidence="3" key="1">
    <citation type="journal article" date="2020" name="Stud. Mycol.">
        <title>101 Dothideomycetes genomes: a test case for predicting lifestyles and emergence of pathogens.</title>
        <authorList>
            <person name="Haridas S."/>
            <person name="Albert R."/>
            <person name="Binder M."/>
            <person name="Bloem J."/>
            <person name="Labutti K."/>
            <person name="Salamov A."/>
            <person name="Andreopoulos B."/>
            <person name="Baker S."/>
            <person name="Barry K."/>
            <person name="Bills G."/>
            <person name="Bluhm B."/>
            <person name="Cannon C."/>
            <person name="Castanera R."/>
            <person name="Culley D."/>
            <person name="Daum C."/>
            <person name="Ezra D."/>
            <person name="Gonzalez J."/>
            <person name="Henrissat B."/>
            <person name="Kuo A."/>
            <person name="Liang C."/>
            <person name="Lipzen A."/>
            <person name="Lutzoni F."/>
            <person name="Magnuson J."/>
            <person name="Mondo S."/>
            <person name="Nolan M."/>
            <person name="Ohm R."/>
            <person name="Pangilinan J."/>
            <person name="Park H.-J."/>
            <person name="Ramirez L."/>
            <person name="Alfaro M."/>
            <person name="Sun H."/>
            <person name="Tritt A."/>
            <person name="Yoshinaga Y."/>
            <person name="Zwiers L.-H."/>
            <person name="Turgeon B."/>
            <person name="Goodwin S."/>
            <person name="Spatafora J."/>
            <person name="Crous P."/>
            <person name="Grigoriev I."/>
        </authorList>
    </citation>
    <scope>NUCLEOTIDE SEQUENCE</scope>
    <source>
        <strain evidence="3">CBS 122367</strain>
    </source>
</reference>
<protein>
    <recommendedName>
        <fullName evidence="1">AA9 family lytic polysaccharide monooxygenase</fullName>
        <ecNumber evidence="1">1.14.99.56</ecNumber>
    </recommendedName>
    <alternativeName>
        <fullName evidence="1">Endo-beta-1,4-glucanase</fullName>
    </alternativeName>
    <alternativeName>
        <fullName evidence="1">Glycosyl hydrolase 61 family protein</fullName>
    </alternativeName>
</protein>
<evidence type="ECO:0000256" key="1">
    <source>
        <dbReference type="RuleBase" id="RU368122"/>
    </source>
</evidence>
<keyword evidence="1" id="KW-1015">Disulfide bond</keyword>
<gene>
    <name evidence="3" type="ORF">K458DRAFT_277228</name>
</gene>
<comment type="function">
    <text evidence="1">Lytic polysaccharide monooxygenase (LMPO) that depolymerizes crystalline and amorphous polysaccharides via the oxidation of scissile alpha- or beta-(1-4)-glycosidic bonds, yielding C1 and/or C4 oxidation products. Catalysis by LPMOs requires the reduction of the active-site copper from Cu(II) to Cu(I) by a reducing agent and H(2)O(2) or O(2) as a cosubstrate.</text>
</comment>
<accession>A0A6G1J266</accession>
<dbReference type="GO" id="GO:0008810">
    <property type="term" value="F:cellulase activity"/>
    <property type="evidence" value="ECO:0007669"/>
    <property type="project" value="UniProtKB-UniRule"/>
</dbReference>
<dbReference type="InterPro" id="IPR005103">
    <property type="entry name" value="AA9_LPMO"/>
</dbReference>
<keyword evidence="1" id="KW-0964">Secreted</keyword>
<dbReference type="EMBL" id="MU005582">
    <property type="protein sequence ID" value="KAF2684239.1"/>
    <property type="molecule type" value="Genomic_DNA"/>
</dbReference>
<sequence>CGCNAFPLLNPLIKTAAVVADEQIGFHVSSATKTSASSSPGPAYVFLSKLPAHLKDLGEYDGSGEWFKIGYTGPLNSTTWASFDQKSVKATVPVTTPPGKFLARIEQ</sequence>
<organism evidence="3 4">
    <name type="scientific">Lentithecium fluviatile CBS 122367</name>
    <dbReference type="NCBI Taxonomy" id="1168545"/>
    <lineage>
        <taxon>Eukaryota</taxon>
        <taxon>Fungi</taxon>
        <taxon>Dikarya</taxon>
        <taxon>Ascomycota</taxon>
        <taxon>Pezizomycotina</taxon>
        <taxon>Dothideomycetes</taxon>
        <taxon>Pleosporomycetidae</taxon>
        <taxon>Pleosporales</taxon>
        <taxon>Massarineae</taxon>
        <taxon>Lentitheciaceae</taxon>
        <taxon>Lentithecium</taxon>
    </lineage>
</organism>
<dbReference type="GO" id="GO:0030248">
    <property type="term" value="F:cellulose binding"/>
    <property type="evidence" value="ECO:0007669"/>
    <property type="project" value="UniProtKB-UniRule"/>
</dbReference>
<evidence type="ECO:0000313" key="4">
    <source>
        <dbReference type="Proteomes" id="UP000799291"/>
    </source>
</evidence>
<dbReference type="GO" id="GO:0030245">
    <property type="term" value="P:cellulose catabolic process"/>
    <property type="evidence" value="ECO:0007669"/>
    <property type="project" value="UniProtKB-UniRule"/>
</dbReference>
<dbReference type="Proteomes" id="UP000799291">
    <property type="component" value="Unassembled WGS sequence"/>
</dbReference>
<keyword evidence="1" id="KW-0136">Cellulose degradation</keyword>
<dbReference type="GO" id="GO:0005576">
    <property type="term" value="C:extracellular region"/>
    <property type="evidence" value="ECO:0007669"/>
    <property type="project" value="UniProtKB-SubCell"/>
</dbReference>
<name>A0A6G1J266_9PLEO</name>
<evidence type="ECO:0000259" key="2">
    <source>
        <dbReference type="Pfam" id="PF03443"/>
    </source>
</evidence>
<keyword evidence="1" id="KW-0119">Carbohydrate metabolism</keyword>